<reference evidence="5 6" key="1">
    <citation type="journal article" date="2016" name="Nat. Commun.">
        <title>Thousands of microbial genomes shed light on interconnected biogeochemical processes in an aquifer system.</title>
        <authorList>
            <person name="Anantharaman K."/>
            <person name="Brown C.T."/>
            <person name="Hug L.A."/>
            <person name="Sharon I."/>
            <person name="Castelle C.J."/>
            <person name="Probst A.J."/>
            <person name="Thomas B.C."/>
            <person name="Singh A."/>
            <person name="Wilkins M.J."/>
            <person name="Karaoz U."/>
            <person name="Brodie E.L."/>
            <person name="Williams K.H."/>
            <person name="Hubbard S.S."/>
            <person name="Banfield J.F."/>
        </authorList>
    </citation>
    <scope>NUCLEOTIDE SEQUENCE [LARGE SCALE GENOMIC DNA]</scope>
</reference>
<dbReference type="PANTHER" id="PTHR33392">
    <property type="entry name" value="POLYISOPRENYL-TEICHOIC ACID--PEPTIDOGLYCAN TEICHOIC ACID TRANSFERASE TAGU"/>
    <property type="match status" value="1"/>
</dbReference>
<dbReference type="NCBIfam" id="TIGR00350">
    <property type="entry name" value="lytR_cpsA_psr"/>
    <property type="match status" value="1"/>
</dbReference>
<dbReference type="Pfam" id="PF03816">
    <property type="entry name" value="LytR_cpsA_psr"/>
    <property type="match status" value="1"/>
</dbReference>
<name>A0A1F6MC17_9BACT</name>
<evidence type="ECO:0000256" key="1">
    <source>
        <dbReference type="ARBA" id="ARBA00006068"/>
    </source>
</evidence>
<dbReference type="Gene3D" id="3.30.70.2390">
    <property type="match status" value="1"/>
</dbReference>
<evidence type="ECO:0000256" key="2">
    <source>
        <dbReference type="SAM" id="Phobius"/>
    </source>
</evidence>
<feature type="domain" description="LytR/CpsA/Psr regulator C-terminal" evidence="4">
    <location>
        <begin position="375"/>
        <end position="437"/>
    </location>
</feature>
<dbReference type="InterPro" id="IPR027381">
    <property type="entry name" value="LytR/CpsA/Psr_C"/>
</dbReference>
<dbReference type="Gene3D" id="3.40.630.190">
    <property type="entry name" value="LCP protein"/>
    <property type="match status" value="1"/>
</dbReference>
<keyword evidence="2" id="KW-0472">Membrane</keyword>
<feature type="transmembrane region" description="Helical" evidence="2">
    <location>
        <begin position="25"/>
        <end position="42"/>
    </location>
</feature>
<comment type="caution">
    <text evidence="5">The sequence shown here is derived from an EMBL/GenBank/DDBJ whole genome shotgun (WGS) entry which is preliminary data.</text>
</comment>
<sequence>MQESFDQQSVDLLNTEKTKKRRNKIIAISVIAGLFLLTLFFVNKISPKRYDVTLQPKTGIFQTVKKIIFKEETVLEGQSDDRINILLLGMGGAGHDGPYLTDTNIILSIKPSTNEVAMISIPRDLGVTIDKNVRKINFAYAYGEAVQPGNGGNYSRQIFSETFGISIPYFVRVDFRAFKDLIDQVGGITIDVPRTFTDTAFPGPNFGYRTIHFNSGPETMNGERALDFARSRHGNNGEGSDFARSQRQQLMLAALRDKMLSIGTYGNPRLVQQILGSLSEHISTNLNLAQLMYLGNLAKEVSVSKNLTLDNAPGGFLVSTTGDTGAFLLFPRTGDYNDIKMAVRDVFLSAIASSTPLADIPPITTPTTSIKIANLRIEIQNGTWRAGLAARYKERLTEKGYNIITVGNSLKKPIDKTAIYVLNSSSPLEVAKALSIELKAPLLTIIPDWLMGSYNNPDTSEDESGMKFNQDAQVLVILGNDTP</sequence>
<evidence type="ECO:0000313" key="6">
    <source>
        <dbReference type="Proteomes" id="UP000176413"/>
    </source>
</evidence>
<dbReference type="EMBL" id="MFQA01000019">
    <property type="protein sequence ID" value="OGH69053.1"/>
    <property type="molecule type" value="Genomic_DNA"/>
</dbReference>
<accession>A0A1F6MC17</accession>
<gene>
    <name evidence="5" type="ORF">A3D53_02625</name>
</gene>
<dbReference type="PANTHER" id="PTHR33392:SF6">
    <property type="entry name" value="POLYISOPRENYL-TEICHOIC ACID--PEPTIDOGLYCAN TEICHOIC ACID TRANSFERASE TAGU"/>
    <property type="match status" value="1"/>
</dbReference>
<keyword evidence="2" id="KW-0812">Transmembrane</keyword>
<evidence type="ECO:0008006" key="7">
    <source>
        <dbReference type="Google" id="ProtNLM"/>
    </source>
</evidence>
<evidence type="ECO:0000259" key="3">
    <source>
        <dbReference type="Pfam" id="PF03816"/>
    </source>
</evidence>
<feature type="domain" description="Cell envelope-related transcriptional attenuator" evidence="3">
    <location>
        <begin position="101"/>
        <end position="260"/>
    </location>
</feature>
<proteinExistence type="inferred from homology"/>
<protein>
    <recommendedName>
        <fullName evidence="7">Cell envelope-related transcriptional attenuator domain-containing protein</fullName>
    </recommendedName>
</protein>
<dbReference type="InterPro" id="IPR004474">
    <property type="entry name" value="LytR_CpsA_psr"/>
</dbReference>
<dbReference type="AlphaFoldDB" id="A0A1F6MC17"/>
<comment type="similarity">
    <text evidence="1">Belongs to the LytR/CpsA/Psr (LCP) family.</text>
</comment>
<dbReference type="Pfam" id="PF13399">
    <property type="entry name" value="LytR_C"/>
    <property type="match status" value="1"/>
</dbReference>
<dbReference type="InterPro" id="IPR050922">
    <property type="entry name" value="LytR/CpsA/Psr_CW_biosynth"/>
</dbReference>
<dbReference type="Proteomes" id="UP000176413">
    <property type="component" value="Unassembled WGS sequence"/>
</dbReference>
<organism evidence="5 6">
    <name type="scientific">Candidatus Magasanikbacteria bacterium RIFCSPHIGHO2_02_FULL_45_10</name>
    <dbReference type="NCBI Taxonomy" id="1798679"/>
    <lineage>
        <taxon>Bacteria</taxon>
        <taxon>Candidatus Magasanikiibacteriota</taxon>
    </lineage>
</organism>
<evidence type="ECO:0000259" key="4">
    <source>
        <dbReference type="Pfam" id="PF13399"/>
    </source>
</evidence>
<evidence type="ECO:0000313" key="5">
    <source>
        <dbReference type="EMBL" id="OGH69053.1"/>
    </source>
</evidence>
<keyword evidence="2" id="KW-1133">Transmembrane helix</keyword>